<gene>
    <name evidence="1" type="ORF">IAI61_14440</name>
</gene>
<reference evidence="1 2" key="1">
    <citation type="submission" date="2020-09" db="EMBL/GenBank/DDBJ databases">
        <title>Roseomonas.</title>
        <authorList>
            <person name="Zhu W."/>
        </authorList>
    </citation>
    <scope>NUCLEOTIDE SEQUENCE [LARGE SCALE GENOMIC DNA]</scope>
    <source>
        <strain evidence="1 2">573</strain>
    </source>
</reference>
<organism evidence="1 2">
    <name type="scientific">Roseomonas haemaphysalidis</name>
    <dbReference type="NCBI Taxonomy" id="2768162"/>
    <lineage>
        <taxon>Bacteria</taxon>
        <taxon>Pseudomonadati</taxon>
        <taxon>Pseudomonadota</taxon>
        <taxon>Alphaproteobacteria</taxon>
        <taxon>Acetobacterales</taxon>
        <taxon>Roseomonadaceae</taxon>
        <taxon>Roseomonas</taxon>
    </lineage>
</organism>
<dbReference type="Proteomes" id="UP001518989">
    <property type="component" value="Unassembled WGS sequence"/>
</dbReference>
<protein>
    <submittedName>
        <fullName evidence="1">Uncharacterized protein</fullName>
    </submittedName>
</protein>
<comment type="caution">
    <text evidence="1">The sequence shown here is derived from an EMBL/GenBank/DDBJ whole genome shotgun (WGS) entry which is preliminary data.</text>
</comment>
<evidence type="ECO:0000313" key="2">
    <source>
        <dbReference type="Proteomes" id="UP001518989"/>
    </source>
</evidence>
<dbReference type="EMBL" id="JACTNG010000008">
    <property type="protein sequence ID" value="MBO1080235.1"/>
    <property type="molecule type" value="Genomic_DNA"/>
</dbReference>
<sequence>MPSHRPALPPQTLRHAGEIEAPVVALFESEAAAQAATARTGARTLRRPTSGVLTFAPMPGLREDLYAAGALLVVG</sequence>
<dbReference type="RefSeq" id="WP_207418115.1">
    <property type="nucleotide sequence ID" value="NZ_CP061177.1"/>
</dbReference>
<name>A0ABS3KS00_9PROT</name>
<keyword evidence="2" id="KW-1185">Reference proteome</keyword>
<proteinExistence type="predicted"/>
<accession>A0ABS3KS00</accession>
<evidence type="ECO:0000313" key="1">
    <source>
        <dbReference type="EMBL" id="MBO1080235.1"/>
    </source>
</evidence>